<dbReference type="InterPro" id="IPR039753">
    <property type="entry name" value="RG7MT1"/>
</dbReference>
<name>A0ABD3R288_9STRA</name>
<evidence type="ECO:0000256" key="3">
    <source>
        <dbReference type="ARBA" id="ARBA00022679"/>
    </source>
</evidence>
<gene>
    <name evidence="10" type="ORF">ACHAXA_004988</name>
</gene>
<dbReference type="EC" id="2.1.1.56" evidence="1"/>
<keyword evidence="4" id="KW-0949">S-adenosyl-L-methionine</keyword>
<sequence>MVYPTVNPTAKHDILCPASFIDAISNHRPGTIAIDENRNVDVLGGVGIVVSDIESLASAMALQQATTSNDVRRASTIYTYPDAPILPKPISRAPRICRLVDRVLFDRSTTTTTTTTTTTLSGWCTIAVKRPSCVSKSDLKSIENARSFRNLMIFLRDRKLVAMLASDSAGRICFVVPDDDTDDYENNDDAHFAARLYYAPLGELITSARANHDRANDERQNPQRRRKRDQCDVVGTVEEDEPETWTPRYTPPPEEECAPRGWDNNNPSNSSVNDNKNGSSIEHDEPASWTPQYTPPPEEECHPRYWSDHDIDGSRRTTTKVDDDNDDDYGMVRLFVPPAAGTSSNDGNAIGDHRGDDVGAGLWGWNNDADIANTSASAGNDNGGWDALLRSNAMAVSSSDAIGSSVSNGGGAFHANSGAAAADAFYSNLTRSLDTRADSRLLHMRNFNGWVKATQIAELDPDTSSRGSSSGKKRSRLSPLRVLDLACGKGGDLGKWIIHPRKVENYVGVDVARGSLADAALRARQMSKSGKSNALRRCTFTLADLGEDVPGRKRSGRARRMQKLLTWNLQNETSDERDRDPSFVAREGGGIAVTDKFDVVSIQFAIHYMMSTRKRARRFFNTVSSLLEIGGNLIATTIDARVVVEKLMALGLDYHFDDLDVHPDVNTAECEEGHRNANPLRKVRDDEGVTLLVGEGVCRLKFDSDTLHRVFRTSESPEDMFGLQYTFTLVEGSDHAAGVGEAVDLPEWLTPIAALEKLAEEFGLKLEYVSDLIVKTILFLQPIFTNFMKRERILRSFLWLTTLYNMKVLNRNGSISDQEWDVSRMYIALKFCKVSESNADLGDEDVTEDEMRE</sequence>
<keyword evidence="2" id="KW-0489">Methyltransferase</keyword>
<keyword evidence="5" id="KW-0694">RNA-binding</keyword>
<dbReference type="PANTHER" id="PTHR12189">
    <property type="entry name" value="MRNA GUANINE-7- METHYLTRANSFERASE"/>
    <property type="match status" value="1"/>
</dbReference>
<dbReference type="PANTHER" id="PTHR12189:SF2">
    <property type="entry name" value="MRNA CAP GUANINE-N7 METHYLTRANSFERASE"/>
    <property type="match status" value="1"/>
</dbReference>
<feature type="compositionally biased region" description="Basic and acidic residues" evidence="8">
    <location>
        <begin position="299"/>
        <end position="322"/>
    </location>
</feature>
<evidence type="ECO:0000256" key="8">
    <source>
        <dbReference type="SAM" id="MobiDB-lite"/>
    </source>
</evidence>
<evidence type="ECO:0000256" key="6">
    <source>
        <dbReference type="ARBA" id="ARBA00023042"/>
    </source>
</evidence>
<evidence type="ECO:0000256" key="7">
    <source>
        <dbReference type="ARBA" id="ARBA00044712"/>
    </source>
</evidence>
<dbReference type="EMBL" id="JALLPB020000780">
    <property type="protein sequence ID" value="KAL3806573.1"/>
    <property type="molecule type" value="Genomic_DNA"/>
</dbReference>
<dbReference type="PROSITE" id="PS51562">
    <property type="entry name" value="RNA_CAP0_MT"/>
    <property type="match status" value="1"/>
</dbReference>
<feature type="domain" description="MRNA cap 0 methyltransferase" evidence="9">
    <location>
        <begin position="439"/>
        <end position="834"/>
    </location>
</feature>
<dbReference type="GO" id="GO:0003723">
    <property type="term" value="F:RNA binding"/>
    <property type="evidence" value="ECO:0007669"/>
    <property type="project" value="UniProtKB-KW"/>
</dbReference>
<keyword evidence="6" id="KW-0506">mRNA capping</keyword>
<evidence type="ECO:0000313" key="11">
    <source>
        <dbReference type="Proteomes" id="UP001530377"/>
    </source>
</evidence>
<protein>
    <recommendedName>
        <fullName evidence="1">mRNA (guanine-N(7))-methyltransferase</fullName>
        <ecNumber evidence="1">2.1.1.56</ecNumber>
    </recommendedName>
</protein>
<keyword evidence="3" id="KW-0808">Transferase</keyword>
<proteinExistence type="predicted"/>
<evidence type="ECO:0000256" key="5">
    <source>
        <dbReference type="ARBA" id="ARBA00022884"/>
    </source>
</evidence>
<dbReference type="Pfam" id="PF03291">
    <property type="entry name" value="mRNA_G-N7_MeTrfase"/>
    <property type="match status" value="3"/>
</dbReference>
<dbReference type="SUPFAM" id="SSF53335">
    <property type="entry name" value="S-adenosyl-L-methionine-dependent methyltransferases"/>
    <property type="match status" value="1"/>
</dbReference>
<evidence type="ECO:0000313" key="10">
    <source>
        <dbReference type="EMBL" id="KAL3806573.1"/>
    </source>
</evidence>
<evidence type="ECO:0000259" key="9">
    <source>
        <dbReference type="PROSITE" id="PS51562"/>
    </source>
</evidence>
<evidence type="ECO:0000256" key="2">
    <source>
        <dbReference type="ARBA" id="ARBA00022603"/>
    </source>
</evidence>
<dbReference type="Proteomes" id="UP001530377">
    <property type="component" value="Unassembled WGS sequence"/>
</dbReference>
<comment type="catalytic activity">
    <reaction evidence="7">
        <text>a 5'-end (5'-triphosphoguanosine)-ribonucleoside in mRNA + S-adenosyl-L-methionine = a 5'-end (N(7)-methyl 5'-triphosphoguanosine)-ribonucleoside in mRNA + S-adenosyl-L-homocysteine</text>
        <dbReference type="Rhea" id="RHEA:67008"/>
        <dbReference type="Rhea" id="RHEA-COMP:17166"/>
        <dbReference type="Rhea" id="RHEA-COMP:17167"/>
        <dbReference type="ChEBI" id="CHEBI:57856"/>
        <dbReference type="ChEBI" id="CHEBI:59789"/>
        <dbReference type="ChEBI" id="CHEBI:156461"/>
        <dbReference type="ChEBI" id="CHEBI:167617"/>
        <dbReference type="EC" id="2.1.1.56"/>
    </reaction>
</comment>
<dbReference type="GO" id="GO:0004482">
    <property type="term" value="F:mRNA 5'-cap (guanine-N7-)-methyltransferase activity"/>
    <property type="evidence" value="ECO:0007669"/>
    <property type="project" value="UniProtKB-EC"/>
</dbReference>
<organism evidence="10 11">
    <name type="scientific">Cyclostephanos tholiformis</name>
    <dbReference type="NCBI Taxonomy" id="382380"/>
    <lineage>
        <taxon>Eukaryota</taxon>
        <taxon>Sar</taxon>
        <taxon>Stramenopiles</taxon>
        <taxon>Ochrophyta</taxon>
        <taxon>Bacillariophyta</taxon>
        <taxon>Coscinodiscophyceae</taxon>
        <taxon>Thalassiosirophycidae</taxon>
        <taxon>Stephanodiscales</taxon>
        <taxon>Stephanodiscaceae</taxon>
        <taxon>Cyclostephanos</taxon>
    </lineage>
</organism>
<comment type="caution">
    <text evidence="10">The sequence shown here is derived from an EMBL/GenBank/DDBJ whole genome shotgun (WGS) entry which is preliminary data.</text>
</comment>
<feature type="compositionally biased region" description="Low complexity" evidence="8">
    <location>
        <begin position="264"/>
        <end position="277"/>
    </location>
</feature>
<evidence type="ECO:0000256" key="1">
    <source>
        <dbReference type="ARBA" id="ARBA00011926"/>
    </source>
</evidence>
<dbReference type="AlphaFoldDB" id="A0ABD3R288"/>
<dbReference type="InterPro" id="IPR004971">
    <property type="entry name" value="mRNA_G-N7_MeTrfase_dom"/>
</dbReference>
<dbReference type="Gene3D" id="3.40.50.150">
    <property type="entry name" value="Vaccinia Virus protein VP39"/>
    <property type="match status" value="1"/>
</dbReference>
<evidence type="ECO:0000256" key="4">
    <source>
        <dbReference type="ARBA" id="ARBA00022691"/>
    </source>
</evidence>
<reference evidence="10 11" key="1">
    <citation type="submission" date="2024-10" db="EMBL/GenBank/DDBJ databases">
        <title>Updated reference genomes for cyclostephanoid diatoms.</title>
        <authorList>
            <person name="Roberts W.R."/>
            <person name="Alverson A.J."/>
        </authorList>
    </citation>
    <scope>NUCLEOTIDE SEQUENCE [LARGE SCALE GENOMIC DNA]</scope>
    <source>
        <strain evidence="10 11">AJA228-03</strain>
    </source>
</reference>
<accession>A0ABD3R288</accession>
<feature type="compositionally biased region" description="Basic and acidic residues" evidence="8">
    <location>
        <begin position="210"/>
        <end position="221"/>
    </location>
</feature>
<keyword evidence="11" id="KW-1185">Reference proteome</keyword>
<dbReference type="InterPro" id="IPR029063">
    <property type="entry name" value="SAM-dependent_MTases_sf"/>
</dbReference>
<feature type="region of interest" description="Disordered" evidence="8">
    <location>
        <begin position="208"/>
        <end position="325"/>
    </location>
</feature>
<keyword evidence="6" id="KW-0507">mRNA processing</keyword>